<feature type="compositionally biased region" description="Polar residues" evidence="3">
    <location>
        <begin position="265"/>
        <end position="275"/>
    </location>
</feature>
<protein>
    <submittedName>
        <fullName evidence="4">Smg-9, nonsense mediated mRNA decay factor</fullName>
    </submittedName>
</protein>
<dbReference type="EMBL" id="JAAAXW010000002">
    <property type="protein sequence ID" value="KAF9551832.1"/>
    <property type="molecule type" value="Genomic_DNA"/>
</dbReference>
<evidence type="ECO:0000313" key="4">
    <source>
        <dbReference type="EMBL" id="KAF9551832.1"/>
    </source>
</evidence>
<feature type="region of interest" description="Disordered" evidence="3">
    <location>
        <begin position="705"/>
        <end position="724"/>
    </location>
</feature>
<comment type="caution">
    <text evidence="4">The sequence shown here is derived from an EMBL/GenBank/DDBJ whole genome shotgun (WGS) entry which is preliminary data.</text>
</comment>
<proteinExistence type="inferred from homology"/>
<dbReference type="Proteomes" id="UP000723463">
    <property type="component" value="Unassembled WGS sequence"/>
</dbReference>
<dbReference type="GO" id="GO:0000184">
    <property type="term" value="P:nuclear-transcribed mRNA catabolic process, nonsense-mediated decay"/>
    <property type="evidence" value="ECO:0007669"/>
    <property type="project" value="UniProtKB-KW"/>
</dbReference>
<feature type="compositionally biased region" description="Low complexity" evidence="3">
    <location>
        <begin position="194"/>
        <end position="220"/>
    </location>
</feature>
<feature type="compositionally biased region" description="Basic residues" evidence="3">
    <location>
        <begin position="229"/>
        <end position="240"/>
    </location>
</feature>
<accession>A0A9P6FIP6</accession>
<feature type="compositionally biased region" description="Polar residues" evidence="3">
    <location>
        <begin position="291"/>
        <end position="300"/>
    </location>
</feature>
<feature type="compositionally biased region" description="Pro residues" evidence="3">
    <location>
        <begin position="110"/>
        <end position="119"/>
    </location>
</feature>
<organism evidence="4 5">
    <name type="scientific">Mortierella hygrophila</name>
    <dbReference type="NCBI Taxonomy" id="979708"/>
    <lineage>
        <taxon>Eukaryota</taxon>
        <taxon>Fungi</taxon>
        <taxon>Fungi incertae sedis</taxon>
        <taxon>Mucoromycota</taxon>
        <taxon>Mortierellomycotina</taxon>
        <taxon>Mortierellomycetes</taxon>
        <taxon>Mortierellales</taxon>
        <taxon>Mortierellaceae</taxon>
        <taxon>Mortierella</taxon>
    </lineage>
</organism>
<evidence type="ECO:0000313" key="5">
    <source>
        <dbReference type="Proteomes" id="UP000723463"/>
    </source>
</evidence>
<sequence>MRGSSSRHSGAGGGGGGNSSAGGRGGGRGGARDRDRDNGGHSHGQNPAAAPFKLLTRVAPQDAEIIPRGGMGPPGIMAHPPGLSLQPQQTQLQQGYPNYGQPYQQYSSYPNPPPPPPPQQQQQLRGAMSRHMPQPLPQAQPSFLSPPPGLGGIDGGNVGMNKGVMGGAPPGRGGAAAVSGGGGGRRERSNSIMSQPSNHSSPSLLQQQQQQQQQQHSQQSESDVSDVKPRRKDRQRRNKKGQQQGSGRDDLFSSNNSSSNPNSNDGTSKQQQHQQPAPHRVIVDPNSFQRQILQPNPNSNGGIGGGRGAGELYDEDARGSEANKGPAGPYSMPGTRDHRSMGGGPHSAGGSLSAGGRLLPPQQVVPMPPPMGAHSVKLMNEQGKIQESAEQWMSEHPGHFVVGILGPQGVGKSSLLSSFCPTPLASAAFPKQPPQMAAVAGYQTSGIDMYITPERMILLDTEPIFCLSNLENALRNERVADGIPIDIWLDQQALVLATFLISVCNVVLVLGKDDEPSSSRSFRLLQRVEVFMKALSASSSATQGGVPGQGTGMSGQTSDGSNGLGDWCADIVFISNKVSPMAFGPDHYRDNAARQAQLWQHSNLQLFGSINMTTTFSRFEDSFKRAPNTAAVMTIQRRERLSQLSDDSASLSGSESEEESSGEDLNMEPRQPLRSQEIVLDEKRAGQQLNFVMLPLDSALVTQSLSKPGSGSISKLPSNHRQQINHAASTTQHVSSLNAAMASLSVNLNRHGILGGSSNTPDHDVYAALLQDQERWSVWTKGLRNKILSLSMRPQGGPALGPRNRPGMASEREWLRYATRTWDTIRKADFLAEYVRAAKLSRDG</sequence>
<dbReference type="SUPFAM" id="SSF52540">
    <property type="entry name" value="P-loop containing nucleoside triphosphate hydrolases"/>
    <property type="match status" value="1"/>
</dbReference>
<feature type="region of interest" description="Disordered" evidence="3">
    <location>
        <begin position="1"/>
        <end position="279"/>
    </location>
</feature>
<feature type="compositionally biased region" description="Acidic residues" evidence="3">
    <location>
        <begin position="655"/>
        <end position="666"/>
    </location>
</feature>
<feature type="compositionally biased region" description="Gly residues" evidence="3">
    <location>
        <begin position="150"/>
        <end position="183"/>
    </location>
</feature>
<evidence type="ECO:0000256" key="3">
    <source>
        <dbReference type="SAM" id="MobiDB-lite"/>
    </source>
</evidence>
<feature type="compositionally biased region" description="Gly residues" evidence="3">
    <location>
        <begin position="10"/>
        <end position="29"/>
    </location>
</feature>
<evidence type="ECO:0000256" key="2">
    <source>
        <dbReference type="ARBA" id="ARBA00023161"/>
    </source>
</evidence>
<feature type="region of interest" description="Disordered" evidence="3">
    <location>
        <begin position="291"/>
        <end position="361"/>
    </location>
</feature>
<feature type="compositionally biased region" description="Low complexity" evidence="3">
    <location>
        <begin position="74"/>
        <end position="109"/>
    </location>
</feature>
<dbReference type="InterPro" id="IPR027417">
    <property type="entry name" value="P-loop_NTPase"/>
</dbReference>
<keyword evidence="2" id="KW-0866">Nonsense-mediated mRNA decay</keyword>
<evidence type="ECO:0000256" key="1">
    <source>
        <dbReference type="ARBA" id="ARBA00007712"/>
    </source>
</evidence>
<dbReference type="PANTHER" id="PTHR14270">
    <property type="entry name" value="NONSENSE-MEDIATED MRNA DECAY FACTOR SMG9"/>
    <property type="match status" value="1"/>
</dbReference>
<feature type="compositionally biased region" description="Low complexity" evidence="3">
    <location>
        <begin position="253"/>
        <end position="264"/>
    </location>
</feature>
<name>A0A9P6FIP6_9FUNG</name>
<feature type="compositionally biased region" description="Low complexity" evidence="3">
    <location>
        <begin position="642"/>
        <end position="654"/>
    </location>
</feature>
<reference evidence="4" key="1">
    <citation type="journal article" date="2020" name="Fungal Divers.">
        <title>Resolving the Mortierellaceae phylogeny through synthesis of multi-gene phylogenetics and phylogenomics.</title>
        <authorList>
            <person name="Vandepol N."/>
            <person name="Liber J."/>
            <person name="Desiro A."/>
            <person name="Na H."/>
            <person name="Kennedy M."/>
            <person name="Barry K."/>
            <person name="Grigoriev I.V."/>
            <person name="Miller A.N."/>
            <person name="O'Donnell K."/>
            <person name="Stajich J.E."/>
            <person name="Bonito G."/>
        </authorList>
    </citation>
    <scope>NUCLEOTIDE SEQUENCE</scope>
    <source>
        <strain evidence="4">NRRL 2591</strain>
    </source>
</reference>
<gene>
    <name evidence="4" type="primary">SMG9</name>
    <name evidence="4" type="ORF">EC957_004155</name>
</gene>
<feature type="region of interest" description="Disordered" evidence="3">
    <location>
        <begin position="638"/>
        <end position="671"/>
    </location>
</feature>
<feature type="compositionally biased region" description="Pro residues" evidence="3">
    <location>
        <begin position="134"/>
        <end position="149"/>
    </location>
</feature>
<dbReference type="PANTHER" id="PTHR14270:SF0">
    <property type="entry name" value="NONSENSE-MEDIATED MRNA DECAY FACTOR SMG9"/>
    <property type="match status" value="1"/>
</dbReference>
<feature type="region of interest" description="Disordered" evidence="3">
    <location>
        <begin position="540"/>
        <end position="559"/>
    </location>
</feature>
<dbReference type="InterPro" id="IPR039177">
    <property type="entry name" value="SMG9"/>
</dbReference>
<dbReference type="AlphaFoldDB" id="A0A9P6FIP6"/>
<feature type="compositionally biased region" description="Basic and acidic residues" evidence="3">
    <location>
        <begin position="30"/>
        <end position="40"/>
    </location>
</feature>
<comment type="similarity">
    <text evidence="1">Belongs to the SMG9 family.</text>
</comment>
<keyword evidence="5" id="KW-1185">Reference proteome</keyword>
<feature type="compositionally biased region" description="Low complexity" evidence="3">
    <location>
        <begin position="348"/>
        <end position="361"/>
    </location>
</feature>